<evidence type="ECO:0000313" key="6">
    <source>
        <dbReference type="Proteomes" id="UP001335648"/>
    </source>
</evidence>
<name>A0AAN8BYY9_9TELE</name>
<keyword evidence="6" id="KW-1185">Reference proteome</keyword>
<dbReference type="PANTHER" id="PTHR37984:SF8">
    <property type="entry name" value="CCHC-TYPE DOMAIN-CONTAINING PROTEIN"/>
    <property type="match status" value="1"/>
</dbReference>
<comment type="similarity">
    <text evidence="1">Belongs to the beta type-B retroviral polymerase family. HERV class-II K(HML-2) pol subfamily.</text>
</comment>
<dbReference type="CDD" id="cd05481">
    <property type="entry name" value="retropepsin_like_LTR_1"/>
    <property type="match status" value="1"/>
</dbReference>
<organism evidence="5 6">
    <name type="scientific">Champsocephalus esox</name>
    <name type="common">pike icefish</name>
    <dbReference type="NCBI Taxonomy" id="159716"/>
    <lineage>
        <taxon>Eukaryota</taxon>
        <taxon>Metazoa</taxon>
        <taxon>Chordata</taxon>
        <taxon>Craniata</taxon>
        <taxon>Vertebrata</taxon>
        <taxon>Euteleostomi</taxon>
        <taxon>Actinopterygii</taxon>
        <taxon>Neopterygii</taxon>
        <taxon>Teleostei</taxon>
        <taxon>Neoteleostei</taxon>
        <taxon>Acanthomorphata</taxon>
        <taxon>Eupercaria</taxon>
        <taxon>Perciformes</taxon>
        <taxon>Notothenioidei</taxon>
        <taxon>Channichthyidae</taxon>
        <taxon>Champsocephalus</taxon>
    </lineage>
</organism>
<comment type="caution">
    <text evidence="5">The sequence shown here is derived from an EMBL/GenBank/DDBJ whole genome shotgun (WGS) entry which is preliminary data.</text>
</comment>
<evidence type="ECO:0000256" key="2">
    <source>
        <dbReference type="ARBA" id="ARBA00012180"/>
    </source>
</evidence>
<dbReference type="PANTHER" id="PTHR37984">
    <property type="entry name" value="PROTEIN CBG26694"/>
    <property type="match status" value="1"/>
</dbReference>
<sequence length="676" mass="75754">MASSIPPPEPMKMAGDIHGNWVSFRAEFEDDLLATGISEKVKPVQAAALRRLMGNDCRHVYKHNLGLTADQQKDAGAILVALEQYFTPAKNVIFERYVFGNLKQEDGELLDAFATRLREKAASCEYGAIKDELIRDRLVLGITDEGARRRLLREKDLKLDEASKMCRAAEVMDSKLKTMSLGSSGPGDSINATQGQRYGRRSGSRPSESTNTSAQPQSMRDAGECKYCGTRHKRGRDLCPAFGKSCRSCSTANHFAKVCMKRGQKARQLNAVDDPLPGELEDSDERDVYTAESVGAVNTRGKKWFVNLPLQSGVQRCQLDSGATCNVMSIKDKTRLAPRTPLLKSLIRLKLYNSEWMSSLGVYSTQCVIRGKTHRLDFEIVHTGQRPLLSGETCERLGLIRFTIPEELNKVEHCRKGDLTKEYLVSTYHDVYTSPIESLPGDIHFELDSTVAPVQCAPRNVPVALKAAVKAQLDRYEEEGHLTTVTQPTDWISNLVIVKKPDKLRLCIDPKALNRALKRSHYLMPTLDDVLYKLPKARIFTLVDALDAFLQCRLDEESSLMTTFWTPWGRKRWLKFPFGVSVAPELYQRKQHELLAGLTGIEPIADDILIVGCGDTEDEANRDHDTNLIALMDRCREVKLRLGLKKLQFRVKEVRFHGHILSAEGLKADPDAADPP</sequence>
<feature type="region of interest" description="Disordered" evidence="3">
    <location>
        <begin position="178"/>
        <end position="222"/>
    </location>
</feature>
<accession>A0AAN8BYY9</accession>
<dbReference type="InterPro" id="IPR050951">
    <property type="entry name" value="Retrovirus_Pol_polyprotein"/>
</dbReference>
<evidence type="ECO:0000259" key="4">
    <source>
        <dbReference type="Pfam" id="PF00078"/>
    </source>
</evidence>
<dbReference type="EC" id="3.1.26.4" evidence="2"/>
<dbReference type="InterPro" id="IPR043502">
    <property type="entry name" value="DNA/RNA_pol_sf"/>
</dbReference>
<dbReference type="AlphaFoldDB" id="A0AAN8BYY9"/>
<gene>
    <name evidence="5" type="ORF">CesoFtcFv8_010707</name>
</gene>
<evidence type="ECO:0000313" key="5">
    <source>
        <dbReference type="EMBL" id="KAK5893965.1"/>
    </source>
</evidence>
<evidence type="ECO:0000256" key="3">
    <source>
        <dbReference type="SAM" id="MobiDB-lite"/>
    </source>
</evidence>
<proteinExistence type="inferred from homology"/>
<dbReference type="InterPro" id="IPR043128">
    <property type="entry name" value="Rev_trsase/Diguanyl_cyclase"/>
</dbReference>
<dbReference type="Proteomes" id="UP001335648">
    <property type="component" value="Unassembled WGS sequence"/>
</dbReference>
<reference evidence="5 6" key="1">
    <citation type="journal article" date="2023" name="Mol. Biol. Evol.">
        <title>Genomics of Secondarily Temperate Adaptation in the Only Non-Antarctic Icefish.</title>
        <authorList>
            <person name="Rivera-Colon A.G."/>
            <person name="Rayamajhi N."/>
            <person name="Minhas B.F."/>
            <person name="Madrigal G."/>
            <person name="Bilyk K.T."/>
            <person name="Yoon V."/>
            <person name="Hune M."/>
            <person name="Gregory S."/>
            <person name="Cheng C.H.C."/>
            <person name="Catchen J.M."/>
        </authorList>
    </citation>
    <scope>NUCLEOTIDE SEQUENCE [LARGE SCALE GENOMIC DNA]</scope>
    <source>
        <strain evidence="5">JC2023a</strain>
    </source>
</reference>
<dbReference type="EMBL" id="JAULUE010002054">
    <property type="protein sequence ID" value="KAK5893965.1"/>
    <property type="molecule type" value="Genomic_DNA"/>
</dbReference>
<protein>
    <recommendedName>
        <fullName evidence="2">ribonuclease H</fullName>
        <ecNumber evidence="2">3.1.26.4</ecNumber>
    </recommendedName>
</protein>
<dbReference type="Gene3D" id="3.30.70.270">
    <property type="match status" value="1"/>
</dbReference>
<dbReference type="SUPFAM" id="SSF56672">
    <property type="entry name" value="DNA/RNA polymerases"/>
    <property type="match status" value="1"/>
</dbReference>
<dbReference type="Pfam" id="PF00078">
    <property type="entry name" value="RVT_1"/>
    <property type="match status" value="1"/>
</dbReference>
<dbReference type="CDD" id="cd01647">
    <property type="entry name" value="RT_LTR"/>
    <property type="match status" value="1"/>
</dbReference>
<dbReference type="Gene3D" id="3.10.10.10">
    <property type="entry name" value="HIV Type 1 Reverse Transcriptase, subunit A, domain 1"/>
    <property type="match status" value="1"/>
</dbReference>
<evidence type="ECO:0000256" key="1">
    <source>
        <dbReference type="ARBA" id="ARBA00010879"/>
    </source>
</evidence>
<dbReference type="GO" id="GO:0004523">
    <property type="term" value="F:RNA-DNA hybrid ribonuclease activity"/>
    <property type="evidence" value="ECO:0007669"/>
    <property type="project" value="UniProtKB-EC"/>
</dbReference>
<feature type="domain" description="Reverse transcriptase" evidence="4">
    <location>
        <begin position="499"/>
        <end position="660"/>
    </location>
</feature>
<dbReference type="InterPro" id="IPR000477">
    <property type="entry name" value="RT_dom"/>
</dbReference>